<feature type="transmembrane region" description="Helical" evidence="7">
    <location>
        <begin position="310"/>
        <end position="340"/>
    </location>
</feature>
<evidence type="ECO:0000256" key="7">
    <source>
        <dbReference type="SAM" id="Phobius"/>
    </source>
</evidence>
<evidence type="ECO:0000256" key="2">
    <source>
        <dbReference type="ARBA" id="ARBA00006386"/>
    </source>
</evidence>
<keyword evidence="3" id="KW-1003">Cell membrane</keyword>
<feature type="transmembrane region" description="Helical" evidence="7">
    <location>
        <begin position="126"/>
        <end position="146"/>
    </location>
</feature>
<accession>A0A382LGT1</accession>
<organism evidence="8">
    <name type="scientific">marine metagenome</name>
    <dbReference type="NCBI Taxonomy" id="408172"/>
    <lineage>
        <taxon>unclassified sequences</taxon>
        <taxon>metagenomes</taxon>
        <taxon>ecological metagenomes</taxon>
    </lineage>
</organism>
<sequence>MQFLTSFLRLDTDLKKRRLVGLLFAVIILTLFLSLNRFPKLDTIDADLAIVTSPAAECFQGFCLENVESKPLIERWWSFSVNYLRLVWIGMVFAFAMAGITEAFVFPSDISQRFTGRGFTGVLKGVIVGPVVNLCSACIVPIAAAFRKRGAGLETTVAITQSSSTMNLPALVMATLVFIPLIGGSRIALSVLGAFLLGPLVAWVVGRNSGESDSFDDTNDSVNLDLPDGVTWSESIGQASLQFLRATFHQMLRLGPIMILAGFGSGLVIQWISPQTITTWIGDDVVGIVVAASIGIAINVPLMFEIPLVAAMLLAGMGTAPAGSLLFTAAAGGPITFWGLAKVMPRRGILTLGISTW</sequence>
<gene>
    <name evidence="8" type="ORF">METZ01_LOCUS286945</name>
</gene>
<name>A0A382LGT1_9ZZZZ</name>
<evidence type="ECO:0000256" key="5">
    <source>
        <dbReference type="ARBA" id="ARBA00022989"/>
    </source>
</evidence>
<dbReference type="Pfam" id="PF03773">
    <property type="entry name" value="ArsP_1"/>
    <property type="match status" value="1"/>
</dbReference>
<feature type="transmembrane region" description="Helical" evidence="7">
    <location>
        <begin position="285"/>
        <end position="304"/>
    </location>
</feature>
<dbReference type="InterPro" id="IPR005524">
    <property type="entry name" value="DUF318"/>
</dbReference>
<comment type="similarity">
    <text evidence="2">Belongs to the UPF0718 family.</text>
</comment>
<feature type="transmembrane region" description="Helical" evidence="7">
    <location>
        <begin position="254"/>
        <end position="273"/>
    </location>
</feature>
<dbReference type="AlphaFoldDB" id="A0A382LGT1"/>
<feature type="transmembrane region" description="Helical" evidence="7">
    <location>
        <begin position="166"/>
        <end position="182"/>
    </location>
</feature>
<dbReference type="EMBL" id="UINC01086019">
    <property type="protein sequence ID" value="SVC34091.1"/>
    <property type="molecule type" value="Genomic_DNA"/>
</dbReference>
<protein>
    <recommendedName>
        <fullName evidence="9">Permease</fullName>
    </recommendedName>
</protein>
<keyword evidence="5 7" id="KW-1133">Transmembrane helix</keyword>
<dbReference type="PANTHER" id="PTHR43299">
    <property type="entry name" value="UPF0718 PROTEIN YRAQ"/>
    <property type="match status" value="1"/>
</dbReference>
<evidence type="ECO:0000256" key="1">
    <source>
        <dbReference type="ARBA" id="ARBA00004651"/>
    </source>
</evidence>
<evidence type="ECO:0000313" key="8">
    <source>
        <dbReference type="EMBL" id="SVC34091.1"/>
    </source>
</evidence>
<keyword evidence="6 7" id="KW-0472">Membrane</keyword>
<comment type="subcellular location">
    <subcellularLocation>
        <location evidence="1">Cell membrane</location>
        <topology evidence="1">Multi-pass membrane protein</topology>
    </subcellularLocation>
</comment>
<evidence type="ECO:0008006" key="9">
    <source>
        <dbReference type="Google" id="ProtNLM"/>
    </source>
</evidence>
<feature type="transmembrane region" description="Helical" evidence="7">
    <location>
        <begin position="20"/>
        <end position="38"/>
    </location>
</feature>
<feature type="transmembrane region" description="Helical" evidence="7">
    <location>
        <begin position="86"/>
        <end position="106"/>
    </location>
</feature>
<proteinExistence type="inferred from homology"/>
<feature type="transmembrane region" description="Helical" evidence="7">
    <location>
        <begin position="187"/>
        <end position="206"/>
    </location>
</feature>
<keyword evidence="4 7" id="KW-0812">Transmembrane</keyword>
<feature type="non-terminal residue" evidence="8">
    <location>
        <position position="357"/>
    </location>
</feature>
<evidence type="ECO:0000256" key="3">
    <source>
        <dbReference type="ARBA" id="ARBA00022475"/>
    </source>
</evidence>
<reference evidence="8" key="1">
    <citation type="submission" date="2018-05" db="EMBL/GenBank/DDBJ databases">
        <authorList>
            <person name="Lanie J.A."/>
            <person name="Ng W.-L."/>
            <person name="Kazmierczak K.M."/>
            <person name="Andrzejewski T.M."/>
            <person name="Davidsen T.M."/>
            <person name="Wayne K.J."/>
            <person name="Tettelin H."/>
            <person name="Glass J.I."/>
            <person name="Rusch D."/>
            <person name="Podicherti R."/>
            <person name="Tsui H.-C.T."/>
            <person name="Winkler M.E."/>
        </authorList>
    </citation>
    <scope>NUCLEOTIDE SEQUENCE</scope>
</reference>
<evidence type="ECO:0000256" key="4">
    <source>
        <dbReference type="ARBA" id="ARBA00022692"/>
    </source>
</evidence>
<dbReference type="PANTHER" id="PTHR43299:SF1">
    <property type="entry name" value="UPF0718 PROTEIN YRAQ"/>
    <property type="match status" value="1"/>
</dbReference>
<evidence type="ECO:0000256" key="6">
    <source>
        <dbReference type="ARBA" id="ARBA00023136"/>
    </source>
</evidence>
<dbReference type="GO" id="GO:0005886">
    <property type="term" value="C:plasma membrane"/>
    <property type="evidence" value="ECO:0007669"/>
    <property type="project" value="UniProtKB-SubCell"/>
</dbReference>